<dbReference type="PROSITE" id="PS51459">
    <property type="entry name" value="FIDO"/>
    <property type="match status" value="1"/>
</dbReference>
<dbReference type="SUPFAM" id="SSF140931">
    <property type="entry name" value="Fic-like"/>
    <property type="match status" value="1"/>
</dbReference>
<dbReference type="OrthoDB" id="9802752at2"/>
<organism evidence="2 3">
    <name type="scientific">Exobacillus caeni</name>
    <dbReference type="NCBI Taxonomy" id="2574798"/>
    <lineage>
        <taxon>Bacteria</taxon>
        <taxon>Bacillati</taxon>
        <taxon>Bacillota</taxon>
        <taxon>Bacilli</taxon>
        <taxon>Bacillales</taxon>
        <taxon>Guptibacillaceae</taxon>
        <taxon>Exobacillus</taxon>
    </lineage>
</organism>
<feature type="domain" description="Fido" evidence="1">
    <location>
        <begin position="1"/>
        <end position="84"/>
    </location>
</feature>
<dbReference type="InterPro" id="IPR053737">
    <property type="entry name" value="Type_II_TA_Toxin"/>
</dbReference>
<proteinExistence type="predicted"/>
<dbReference type="PANTHER" id="PTHR39426:SF1">
    <property type="entry name" value="HOMOLOGY TO DEATH-ON-CURING PROTEIN OF PHAGE P1"/>
    <property type="match status" value="1"/>
</dbReference>
<protein>
    <submittedName>
        <fullName evidence="2">Type II toxin-antitoxin system death-on-curing family toxin</fullName>
    </submittedName>
</protein>
<dbReference type="Pfam" id="PF02661">
    <property type="entry name" value="Fic"/>
    <property type="match status" value="1"/>
</dbReference>
<dbReference type="InterPro" id="IPR006440">
    <property type="entry name" value="Doc"/>
</dbReference>
<evidence type="ECO:0000313" key="2">
    <source>
        <dbReference type="EMBL" id="TLS38601.1"/>
    </source>
</evidence>
<dbReference type="NCBIfam" id="TIGR01550">
    <property type="entry name" value="DOC_P1"/>
    <property type="match status" value="1"/>
</dbReference>
<dbReference type="InterPro" id="IPR036597">
    <property type="entry name" value="Fido-like_dom_sf"/>
</dbReference>
<sequence>MSGFDGLERFPAIEQKAAVYHYHLAGGHCFKDGNKRTSYLAAFVFLDLNGYDLVVDDEVFTWTSALANDKTRPPFEEAVKWIKKYMCKRR</sequence>
<dbReference type="Proteomes" id="UP000308230">
    <property type="component" value="Unassembled WGS sequence"/>
</dbReference>
<keyword evidence="3" id="KW-1185">Reference proteome</keyword>
<reference evidence="2 3" key="1">
    <citation type="submission" date="2019-04" db="EMBL/GenBank/DDBJ databases">
        <title>Bacillus caeni sp. nov., a bacterium isolated from mangrove sediment.</title>
        <authorList>
            <person name="Huang H."/>
            <person name="Mo K."/>
            <person name="Hu Y."/>
        </authorList>
    </citation>
    <scope>NUCLEOTIDE SEQUENCE [LARGE SCALE GENOMIC DNA]</scope>
    <source>
        <strain evidence="2 3">HB172195</strain>
    </source>
</reference>
<dbReference type="GO" id="GO:0016301">
    <property type="term" value="F:kinase activity"/>
    <property type="evidence" value="ECO:0007669"/>
    <property type="project" value="InterPro"/>
</dbReference>
<accession>A0A5R9F6G1</accession>
<dbReference type="PANTHER" id="PTHR39426">
    <property type="entry name" value="HOMOLOGY TO DEATH-ON-CURING PROTEIN OF PHAGE P1"/>
    <property type="match status" value="1"/>
</dbReference>
<evidence type="ECO:0000259" key="1">
    <source>
        <dbReference type="PROSITE" id="PS51459"/>
    </source>
</evidence>
<evidence type="ECO:0000313" key="3">
    <source>
        <dbReference type="Proteomes" id="UP000308230"/>
    </source>
</evidence>
<name>A0A5R9F6G1_9BACL</name>
<dbReference type="AlphaFoldDB" id="A0A5R9F6G1"/>
<dbReference type="Gene3D" id="1.20.120.1870">
    <property type="entry name" value="Fic/DOC protein, Fido domain"/>
    <property type="match status" value="1"/>
</dbReference>
<dbReference type="InterPro" id="IPR003812">
    <property type="entry name" value="Fido"/>
</dbReference>
<gene>
    <name evidence="2" type="ORF">FCL54_03625</name>
</gene>
<comment type="caution">
    <text evidence="2">The sequence shown here is derived from an EMBL/GenBank/DDBJ whole genome shotgun (WGS) entry which is preliminary data.</text>
</comment>
<dbReference type="EMBL" id="SWLG01000002">
    <property type="protein sequence ID" value="TLS38601.1"/>
    <property type="molecule type" value="Genomic_DNA"/>
</dbReference>